<sequence>MSSRLSTRLSIRWVPGEPSEPTDTLVMSVGGWYVDLRITKKDGSIDWGMAGERLILSREPLTCKWTHWIDSNGYTEPDIGSFEPASNPTDSIETGSMLNPETNKITPYEEVWRTLSASLPDVFPTAWIIRSADGKTFLGRVGGDFLGLKGGDDGPSFMNGFCARRQTWDDATTTWKTLYEAGDLSRIGNLPRMDGSDKKKMEWEESCKEGDLVDAFGEKYTVCAVERL</sequence>
<comment type="similarity">
    <text evidence="3">Belongs to the HRI1 family.</text>
</comment>
<comment type="subcellular location">
    <subcellularLocation>
        <location evidence="2">Cytoplasm</location>
    </subcellularLocation>
    <subcellularLocation>
        <location evidence="1">Nucleus</location>
    </subcellularLocation>
</comment>
<evidence type="ECO:0000256" key="4">
    <source>
        <dbReference type="ARBA" id="ARBA00017063"/>
    </source>
</evidence>
<dbReference type="Proteomes" id="UP000053599">
    <property type="component" value="Unassembled WGS sequence"/>
</dbReference>
<dbReference type="Gene3D" id="2.40.128.320">
    <property type="entry name" value="Protein HRI1, N-terminal domain"/>
    <property type="match status" value="1"/>
</dbReference>
<dbReference type="EMBL" id="KN846952">
    <property type="protein sequence ID" value="KIV81969.1"/>
    <property type="molecule type" value="Genomic_DNA"/>
</dbReference>
<evidence type="ECO:0000256" key="3">
    <source>
        <dbReference type="ARBA" id="ARBA00005229"/>
    </source>
</evidence>
<reference evidence="7 8" key="1">
    <citation type="submission" date="2015-01" db="EMBL/GenBank/DDBJ databases">
        <title>The Genome Sequence of Exophiala sideris CBS121828.</title>
        <authorList>
            <consortium name="The Broad Institute Genomics Platform"/>
            <person name="Cuomo C."/>
            <person name="de Hoog S."/>
            <person name="Gorbushina A."/>
            <person name="Stielow B."/>
            <person name="Teixiera M."/>
            <person name="Abouelleil A."/>
            <person name="Chapman S.B."/>
            <person name="Priest M."/>
            <person name="Young S.K."/>
            <person name="Wortman J."/>
            <person name="Nusbaum C."/>
            <person name="Birren B."/>
        </authorList>
    </citation>
    <scope>NUCLEOTIDE SEQUENCE [LARGE SCALE GENOMIC DNA]</scope>
    <source>
        <strain evidence="7 8">CBS 121828</strain>
    </source>
</reference>
<dbReference type="OrthoDB" id="4045395at2759"/>
<dbReference type="STRING" id="1016849.A0A0D1YLP0"/>
<accession>A0A0D1YLP0</accession>
<evidence type="ECO:0000313" key="8">
    <source>
        <dbReference type="Proteomes" id="UP000053599"/>
    </source>
</evidence>
<evidence type="ECO:0000256" key="2">
    <source>
        <dbReference type="ARBA" id="ARBA00004496"/>
    </source>
</evidence>
<evidence type="ECO:0000313" key="7">
    <source>
        <dbReference type="EMBL" id="KIV81969.1"/>
    </source>
</evidence>
<dbReference type="InterPro" id="IPR038744">
    <property type="entry name" value="Hri1_N"/>
</dbReference>
<gene>
    <name evidence="7" type="ORF">PV11_04115</name>
</gene>
<dbReference type="InterPro" id="IPR043047">
    <property type="entry name" value="Hri1_N_sf"/>
</dbReference>
<dbReference type="CDD" id="cd11692">
    <property type="entry name" value="HRI1_N_like"/>
    <property type="match status" value="1"/>
</dbReference>
<dbReference type="HOGENOM" id="CLU_060351_0_0_1"/>
<keyword evidence="6" id="KW-0539">Nucleus</keyword>
<dbReference type="GO" id="GO:0005737">
    <property type="term" value="C:cytoplasm"/>
    <property type="evidence" value="ECO:0007669"/>
    <property type="project" value="UniProtKB-SubCell"/>
</dbReference>
<protein>
    <recommendedName>
        <fullName evidence="4">Protein HRI1</fullName>
    </recommendedName>
</protein>
<organism evidence="7 8">
    <name type="scientific">Exophiala sideris</name>
    <dbReference type="NCBI Taxonomy" id="1016849"/>
    <lineage>
        <taxon>Eukaryota</taxon>
        <taxon>Fungi</taxon>
        <taxon>Dikarya</taxon>
        <taxon>Ascomycota</taxon>
        <taxon>Pezizomycotina</taxon>
        <taxon>Eurotiomycetes</taxon>
        <taxon>Chaetothyriomycetidae</taxon>
        <taxon>Chaetothyriales</taxon>
        <taxon>Herpotrichiellaceae</taxon>
        <taxon>Exophiala</taxon>
    </lineage>
</organism>
<dbReference type="AlphaFoldDB" id="A0A0D1YLP0"/>
<dbReference type="GO" id="GO:0005634">
    <property type="term" value="C:nucleus"/>
    <property type="evidence" value="ECO:0007669"/>
    <property type="project" value="UniProtKB-SubCell"/>
</dbReference>
<evidence type="ECO:0000256" key="1">
    <source>
        <dbReference type="ARBA" id="ARBA00004123"/>
    </source>
</evidence>
<name>A0A0D1YLP0_9EURO</name>
<evidence type="ECO:0000256" key="5">
    <source>
        <dbReference type="ARBA" id="ARBA00022490"/>
    </source>
</evidence>
<dbReference type="Pfam" id="PF16815">
    <property type="entry name" value="HRI1"/>
    <property type="match status" value="1"/>
</dbReference>
<dbReference type="InterPro" id="IPR031818">
    <property type="entry name" value="Hri1"/>
</dbReference>
<evidence type="ECO:0000256" key="6">
    <source>
        <dbReference type="ARBA" id="ARBA00023242"/>
    </source>
</evidence>
<proteinExistence type="inferred from homology"/>
<keyword evidence="5" id="KW-0963">Cytoplasm</keyword>